<feature type="compositionally biased region" description="Polar residues" evidence="1">
    <location>
        <begin position="758"/>
        <end position="768"/>
    </location>
</feature>
<dbReference type="RefSeq" id="WP_236038296.1">
    <property type="nucleotide sequence ID" value="NZ_BNJG01000002.1"/>
</dbReference>
<organism evidence="2 3">
    <name type="scientific">Ktedonobacter robiniae</name>
    <dbReference type="NCBI Taxonomy" id="2778365"/>
    <lineage>
        <taxon>Bacteria</taxon>
        <taxon>Bacillati</taxon>
        <taxon>Chloroflexota</taxon>
        <taxon>Ktedonobacteria</taxon>
        <taxon>Ktedonobacterales</taxon>
        <taxon>Ktedonobacteraceae</taxon>
        <taxon>Ktedonobacter</taxon>
    </lineage>
</organism>
<reference evidence="2 3" key="1">
    <citation type="journal article" date="2021" name="Int. J. Syst. Evol. Microbiol.">
        <title>Reticulibacter mediterranei gen. nov., sp. nov., within the new family Reticulibacteraceae fam. nov., and Ktedonospora formicarum gen. nov., sp. nov., Ktedonobacter robiniae sp. nov., Dictyobacter formicarum sp. nov. and Dictyobacter arantiisoli sp. nov., belonging to the class Ktedonobacteria.</title>
        <authorList>
            <person name="Yabe S."/>
            <person name="Zheng Y."/>
            <person name="Wang C.M."/>
            <person name="Sakai Y."/>
            <person name="Abe K."/>
            <person name="Yokota A."/>
            <person name="Donadio S."/>
            <person name="Cavaletti L."/>
            <person name="Monciardini P."/>
        </authorList>
    </citation>
    <scope>NUCLEOTIDE SEQUENCE [LARGE SCALE GENOMIC DNA]</scope>
    <source>
        <strain evidence="2 3">SOSP1-30</strain>
    </source>
</reference>
<dbReference type="InterPro" id="IPR027417">
    <property type="entry name" value="P-loop_NTPase"/>
</dbReference>
<feature type="region of interest" description="Disordered" evidence="1">
    <location>
        <begin position="743"/>
        <end position="827"/>
    </location>
</feature>
<name>A0ABQ3UUV1_9CHLR</name>
<comment type="caution">
    <text evidence="2">The sequence shown here is derived from an EMBL/GenBank/DDBJ whole genome shotgun (WGS) entry which is preliminary data.</text>
</comment>
<keyword evidence="3" id="KW-1185">Reference proteome</keyword>
<protein>
    <recommendedName>
        <fullName evidence="4">Type IV secretion system coupling protein TraD DNA-binding domain-containing protein</fullName>
    </recommendedName>
</protein>
<dbReference type="SUPFAM" id="SSF52540">
    <property type="entry name" value="P-loop containing nucleoside triphosphate hydrolases"/>
    <property type="match status" value="1"/>
</dbReference>
<proteinExistence type="predicted"/>
<gene>
    <name evidence="2" type="ORF">KSB_45850</name>
</gene>
<evidence type="ECO:0000256" key="1">
    <source>
        <dbReference type="SAM" id="MobiDB-lite"/>
    </source>
</evidence>
<evidence type="ECO:0000313" key="3">
    <source>
        <dbReference type="Proteomes" id="UP000654345"/>
    </source>
</evidence>
<dbReference type="Gene3D" id="3.40.50.300">
    <property type="entry name" value="P-loop containing nucleotide triphosphate hydrolases"/>
    <property type="match status" value="2"/>
</dbReference>
<evidence type="ECO:0008006" key="4">
    <source>
        <dbReference type="Google" id="ProtNLM"/>
    </source>
</evidence>
<evidence type="ECO:0000313" key="2">
    <source>
        <dbReference type="EMBL" id="GHO56110.1"/>
    </source>
</evidence>
<sequence>MTTLEHLPAGIRAVTQLALTPLPPTWARKYQRLSIEHPLEEEREQRREAQARLRSGAPGSEQIVLLGMVVGLLILWNYGQAHHLFPSWLQEGVLSLLHGTLPHLSSSQQAILGVGLVVGIILIAGTIRGIRALGEHLFGGARYYDMKRVAEKIGKSAYRARLRIYLIEEADHLQSPAQTQQTQLAHTTIRAQLASSWQAFQQRRTQQRRHQQILATLTAAYRHTHTSTAYFTAHRLSQRHVQRLTREGTWWRGLTQGTLFLTGEEVATLWHLPPGDHLSEGTNVEQRQERSLLAPHVLTTGNGWQLGTSTHAGRSVPVCFPPSELLKHKFVIGRTGKGKSTLFHHLALAHLTTCPRPRSGLCVIEPHGDLIGDLLSLIPPEREEEIVLIDLHHQGYPPGINPLDATQVSSLEEADLIVSHLLTTFKGIWSTAWGPRVENVMRFSLKTLLEANRTLVHTDPHQGPAQQYTLLDLTVLLNKQSFRARVLDLVEDVHVLDWWHQYYERLDARMQDEITTPVLTKISAYASAPISRRLLGQPTSTINFAQIVEHQQILLVNTASGHVGQDVSSLIGASILGLFSAALSRQLSLLPSERNVFLLLVDEFKNYPVNYGSILSELRKAGTFLVLATQSLAQLDVIDRSLRPTVFANSDHLFVFTLAGEDAYLLRHELGHLLSPEDVTNLPDYTCYARWSLNGQRLPFFSLTLDLPPSGNGEKAERLREQCALRDGRPVGEVDALLETLNARHGTHHPRKKESIHEPTQASATQPGPVTRAQEADVAPSSSSPDTTLLPVAQAGTSPPGEKRVRIRRPKAQVMHSPPPVDEKLHS</sequence>
<feature type="compositionally biased region" description="Basic residues" evidence="1">
    <location>
        <begin position="745"/>
        <end position="754"/>
    </location>
</feature>
<dbReference type="CDD" id="cd01127">
    <property type="entry name" value="TrwB_TraG_TraD_VirD4"/>
    <property type="match status" value="1"/>
</dbReference>
<dbReference type="EMBL" id="BNJG01000002">
    <property type="protein sequence ID" value="GHO56110.1"/>
    <property type="molecule type" value="Genomic_DNA"/>
</dbReference>
<accession>A0ABQ3UUV1</accession>
<dbReference type="Proteomes" id="UP000654345">
    <property type="component" value="Unassembled WGS sequence"/>
</dbReference>